<dbReference type="GO" id="GO:0009037">
    <property type="term" value="F:tyrosine-based site-specific recombinase activity"/>
    <property type="evidence" value="ECO:0007669"/>
    <property type="project" value="UniProtKB-UniRule"/>
</dbReference>
<dbReference type="SUPFAM" id="SSF56349">
    <property type="entry name" value="DNA breaking-rejoining enzymes"/>
    <property type="match status" value="1"/>
</dbReference>
<feature type="active site" evidence="10">
    <location>
        <position position="146"/>
    </location>
</feature>
<dbReference type="RefSeq" id="WP_312646430.1">
    <property type="nucleotide sequence ID" value="NZ_CP116967.1"/>
</dbReference>
<comment type="similarity">
    <text evidence="10">Belongs to the 'phage' integrase family. XerC subfamily.</text>
</comment>
<dbReference type="Gene3D" id="1.10.150.130">
    <property type="match status" value="1"/>
</dbReference>
<comment type="function">
    <text evidence="10">Site-specific tyrosine recombinase, which acts by catalyzing the cutting and rejoining of the recombining DNA molecules. The XerC-XerD complex is essential to convert dimers of the bacterial chromosome into monomers to permit their segregation at cell division. It also contributes to the segregational stability of plasmids.</text>
</comment>
<keyword evidence="6 10" id="KW-0229">DNA integration</keyword>
<dbReference type="CDD" id="cd00798">
    <property type="entry name" value="INT_XerDC_C"/>
    <property type="match status" value="1"/>
</dbReference>
<dbReference type="InterPro" id="IPR004107">
    <property type="entry name" value="Integrase_SAM-like_N"/>
</dbReference>
<sequence>MQECIDRYLTMLQVEQGYAANTIESYRRDLRKLEIFFRTHDIADPTYLSRPLWFQFLNSLKAEGLSSSSIARCLASIRGFYKSFERGRDDPTFEGILKGTPKQWSQLPKLLSEAEVTRLLNLSVMDTREDLRDAAMVELLYATGLRVSELINLEMAHLNLDVGFLQATGKRDKQRIVPIGDKARQLVSEYLQSSRPAFVKKRTSSALFLTRLGRAMSRQCFWKILKDRTARAGITKPISPHMLRHSFATHLLDHGADLRSVQMMLGHASIATTQIYTHVEQARLKKVHDQYFPRKQRTRVFGASHDTES</sequence>
<dbReference type="HAMAP" id="MF_01808">
    <property type="entry name" value="Recomb_XerC_XerD"/>
    <property type="match status" value="1"/>
</dbReference>
<evidence type="ECO:0000313" key="13">
    <source>
        <dbReference type="EMBL" id="WNM59641.1"/>
    </source>
</evidence>
<feature type="domain" description="Core-binding (CB)" evidence="12">
    <location>
        <begin position="1"/>
        <end position="85"/>
    </location>
</feature>
<comment type="similarity">
    <text evidence="2">Belongs to the 'phage' integrase family. XerD subfamily.</text>
</comment>
<evidence type="ECO:0000313" key="14">
    <source>
        <dbReference type="Proteomes" id="UP001302719"/>
    </source>
</evidence>
<dbReference type="GO" id="GO:0003677">
    <property type="term" value="F:DNA binding"/>
    <property type="evidence" value="ECO:0007669"/>
    <property type="project" value="UniProtKB-UniRule"/>
</dbReference>
<name>A0AA96JXZ2_9BACT</name>
<dbReference type="GO" id="GO:0006313">
    <property type="term" value="P:DNA transposition"/>
    <property type="evidence" value="ECO:0007669"/>
    <property type="project" value="UniProtKB-UniRule"/>
</dbReference>
<dbReference type="KEGG" id="nall:PP769_07770"/>
<dbReference type="PANTHER" id="PTHR30349">
    <property type="entry name" value="PHAGE INTEGRASE-RELATED"/>
    <property type="match status" value="1"/>
</dbReference>
<dbReference type="Gene3D" id="1.10.443.10">
    <property type="entry name" value="Intergrase catalytic core"/>
    <property type="match status" value="1"/>
</dbReference>
<reference evidence="13 14" key="1">
    <citation type="submission" date="2023-01" db="EMBL/GenBank/DDBJ databases">
        <title>Cultivation and genomic characterization of new, ubiquitous marine nitrite-oxidizing bacteria from the Nitrospirales.</title>
        <authorList>
            <person name="Mueller A.J."/>
            <person name="Daebeler A."/>
            <person name="Herbold C.W."/>
            <person name="Kirkegaard R.H."/>
            <person name="Daims H."/>
        </authorList>
    </citation>
    <scope>NUCLEOTIDE SEQUENCE [LARGE SCALE GENOMIC DNA]</scope>
    <source>
        <strain evidence="13 14">VA</strain>
    </source>
</reference>
<evidence type="ECO:0000259" key="11">
    <source>
        <dbReference type="PROSITE" id="PS51898"/>
    </source>
</evidence>
<evidence type="ECO:0000256" key="7">
    <source>
        <dbReference type="ARBA" id="ARBA00023125"/>
    </source>
</evidence>
<feature type="active site" description="O-(3'-phospho-DNA)-tyrosine intermediate" evidence="10">
    <location>
        <position position="276"/>
    </location>
</feature>
<dbReference type="Pfam" id="PF02899">
    <property type="entry name" value="Phage_int_SAM_1"/>
    <property type="match status" value="1"/>
</dbReference>
<dbReference type="NCBIfam" id="TIGR02225">
    <property type="entry name" value="recomb_XerD"/>
    <property type="match status" value="1"/>
</dbReference>
<evidence type="ECO:0000256" key="5">
    <source>
        <dbReference type="ARBA" id="ARBA00022829"/>
    </source>
</evidence>
<feature type="active site" evidence="10">
    <location>
        <position position="241"/>
    </location>
</feature>
<dbReference type="GO" id="GO:0005737">
    <property type="term" value="C:cytoplasm"/>
    <property type="evidence" value="ECO:0007669"/>
    <property type="project" value="UniProtKB-SubCell"/>
</dbReference>
<dbReference type="InterPro" id="IPR010998">
    <property type="entry name" value="Integrase_recombinase_N"/>
</dbReference>
<dbReference type="EMBL" id="CP116967">
    <property type="protein sequence ID" value="WNM59641.1"/>
    <property type="molecule type" value="Genomic_DNA"/>
</dbReference>
<evidence type="ECO:0000256" key="3">
    <source>
        <dbReference type="ARBA" id="ARBA00022490"/>
    </source>
</evidence>
<keyword evidence="8 10" id="KW-0233">DNA recombination</keyword>
<keyword evidence="3 10" id="KW-0963">Cytoplasm</keyword>
<evidence type="ECO:0000256" key="9">
    <source>
        <dbReference type="ARBA" id="ARBA00023306"/>
    </source>
</evidence>
<dbReference type="InterPro" id="IPR013762">
    <property type="entry name" value="Integrase-like_cat_sf"/>
</dbReference>
<feature type="domain" description="Tyr recombinase" evidence="11">
    <location>
        <begin position="106"/>
        <end position="289"/>
    </location>
</feature>
<dbReference type="AlphaFoldDB" id="A0AA96JXZ2"/>
<feature type="active site" evidence="10">
    <location>
        <position position="267"/>
    </location>
</feature>
<dbReference type="InterPro" id="IPR023009">
    <property type="entry name" value="Tyrosine_recombinase_XerC/XerD"/>
</dbReference>
<organism evidence="13 14">
    <name type="scientific">Candidatus Nitrospira allomarina</name>
    <dbReference type="NCBI Taxonomy" id="3020900"/>
    <lineage>
        <taxon>Bacteria</taxon>
        <taxon>Pseudomonadati</taxon>
        <taxon>Nitrospirota</taxon>
        <taxon>Nitrospiria</taxon>
        <taxon>Nitrospirales</taxon>
        <taxon>Nitrospiraceae</taxon>
        <taxon>Nitrospira</taxon>
    </lineage>
</organism>
<protein>
    <recommendedName>
        <fullName evidence="10">Tyrosine recombinase XerC</fullName>
    </recommendedName>
</protein>
<dbReference type="PROSITE" id="PS51898">
    <property type="entry name" value="TYR_RECOMBINASE"/>
    <property type="match status" value="1"/>
</dbReference>
<evidence type="ECO:0000256" key="1">
    <source>
        <dbReference type="ARBA" id="ARBA00004496"/>
    </source>
</evidence>
<dbReference type="NCBIfam" id="NF001399">
    <property type="entry name" value="PRK00283.1"/>
    <property type="match status" value="1"/>
</dbReference>
<dbReference type="SUPFAM" id="SSF47823">
    <property type="entry name" value="lambda integrase-like, N-terminal domain"/>
    <property type="match status" value="1"/>
</dbReference>
<comment type="subcellular location">
    <subcellularLocation>
        <location evidence="1 10">Cytoplasm</location>
    </subcellularLocation>
</comment>
<keyword evidence="9 10" id="KW-0131">Cell cycle</keyword>
<dbReference type="InterPro" id="IPR011932">
    <property type="entry name" value="Recomb_XerD"/>
</dbReference>
<dbReference type="Pfam" id="PF00589">
    <property type="entry name" value="Phage_integrase"/>
    <property type="match status" value="1"/>
</dbReference>
<evidence type="ECO:0000259" key="12">
    <source>
        <dbReference type="PROSITE" id="PS51900"/>
    </source>
</evidence>
<keyword evidence="4 10" id="KW-0132">Cell division</keyword>
<dbReference type="Proteomes" id="UP001302719">
    <property type="component" value="Chromosome"/>
</dbReference>
<keyword evidence="5 10" id="KW-0159">Chromosome partition</keyword>
<keyword evidence="7 10" id="KW-0238">DNA-binding</keyword>
<gene>
    <name evidence="13" type="primary">xerD</name>
    <name evidence="10" type="synonym">xerC</name>
    <name evidence="13" type="ORF">PP769_07770</name>
</gene>
<keyword evidence="14" id="KW-1185">Reference proteome</keyword>
<evidence type="ECO:0000256" key="8">
    <source>
        <dbReference type="ARBA" id="ARBA00023172"/>
    </source>
</evidence>
<feature type="active site" evidence="10">
    <location>
        <position position="244"/>
    </location>
</feature>
<dbReference type="PANTHER" id="PTHR30349:SF81">
    <property type="entry name" value="TYROSINE RECOMBINASE XERC"/>
    <property type="match status" value="1"/>
</dbReference>
<evidence type="ECO:0000256" key="6">
    <source>
        <dbReference type="ARBA" id="ARBA00022908"/>
    </source>
</evidence>
<dbReference type="GO" id="GO:0007059">
    <property type="term" value="P:chromosome segregation"/>
    <property type="evidence" value="ECO:0007669"/>
    <property type="project" value="UniProtKB-UniRule"/>
</dbReference>
<comment type="subunit">
    <text evidence="10">Forms a cyclic heterotetrameric complex composed of two molecules of XerC and two molecules of XerD.</text>
</comment>
<dbReference type="PROSITE" id="PS51900">
    <property type="entry name" value="CB"/>
    <property type="match status" value="1"/>
</dbReference>
<proteinExistence type="inferred from homology"/>
<dbReference type="GO" id="GO:0051301">
    <property type="term" value="P:cell division"/>
    <property type="evidence" value="ECO:0007669"/>
    <property type="project" value="UniProtKB-KW"/>
</dbReference>
<accession>A0AA96JXZ2</accession>
<dbReference type="InterPro" id="IPR050090">
    <property type="entry name" value="Tyrosine_recombinase_XerCD"/>
</dbReference>
<dbReference type="InterPro" id="IPR011010">
    <property type="entry name" value="DNA_brk_join_enz"/>
</dbReference>
<evidence type="ECO:0000256" key="10">
    <source>
        <dbReference type="HAMAP-Rule" id="MF_01808"/>
    </source>
</evidence>
<dbReference type="InterPro" id="IPR044068">
    <property type="entry name" value="CB"/>
</dbReference>
<evidence type="ECO:0000256" key="2">
    <source>
        <dbReference type="ARBA" id="ARBA00010450"/>
    </source>
</evidence>
<evidence type="ECO:0000256" key="4">
    <source>
        <dbReference type="ARBA" id="ARBA00022618"/>
    </source>
</evidence>
<dbReference type="InterPro" id="IPR002104">
    <property type="entry name" value="Integrase_catalytic"/>
</dbReference>
<feature type="active site" evidence="10">
    <location>
        <position position="170"/>
    </location>
</feature>